<evidence type="ECO:0000313" key="3">
    <source>
        <dbReference type="EMBL" id="KIW18056.1"/>
    </source>
</evidence>
<gene>
    <name evidence="3" type="ORF">PV08_02343</name>
</gene>
<dbReference type="AlphaFoldDB" id="A0A0D1YS58"/>
<dbReference type="Pfam" id="PF13343">
    <property type="entry name" value="SBP_bac_6"/>
    <property type="match status" value="1"/>
</dbReference>
<dbReference type="Proteomes" id="UP000053328">
    <property type="component" value="Unassembled WGS sequence"/>
</dbReference>
<dbReference type="SUPFAM" id="SSF53850">
    <property type="entry name" value="Periplasmic binding protein-like II"/>
    <property type="match status" value="1"/>
</dbReference>
<protein>
    <submittedName>
        <fullName evidence="3">Uncharacterized protein</fullName>
    </submittedName>
</protein>
<organism evidence="3 4">
    <name type="scientific">Exophiala spinifera</name>
    <dbReference type="NCBI Taxonomy" id="91928"/>
    <lineage>
        <taxon>Eukaryota</taxon>
        <taxon>Fungi</taxon>
        <taxon>Dikarya</taxon>
        <taxon>Ascomycota</taxon>
        <taxon>Pezizomycotina</taxon>
        <taxon>Eurotiomycetes</taxon>
        <taxon>Chaetothyriomycetidae</taxon>
        <taxon>Chaetothyriales</taxon>
        <taxon>Herpotrichiellaceae</taxon>
        <taxon>Exophiala</taxon>
    </lineage>
</organism>
<dbReference type="PANTHER" id="PTHR30006:SF2">
    <property type="entry name" value="ABC TRANSPORTER SUBSTRATE-BINDING PROTEIN"/>
    <property type="match status" value="1"/>
</dbReference>
<evidence type="ECO:0000256" key="1">
    <source>
        <dbReference type="ARBA" id="ARBA00022729"/>
    </source>
</evidence>
<dbReference type="PANTHER" id="PTHR30006">
    <property type="entry name" value="THIAMINE-BINDING PERIPLASMIC PROTEIN-RELATED"/>
    <property type="match status" value="1"/>
</dbReference>
<dbReference type="Gene3D" id="3.40.190.10">
    <property type="entry name" value="Periplasmic binding protein-like II"/>
    <property type="match status" value="2"/>
</dbReference>
<feature type="signal peptide" evidence="2">
    <location>
        <begin position="1"/>
        <end position="19"/>
    </location>
</feature>
<evidence type="ECO:0000313" key="4">
    <source>
        <dbReference type="Proteomes" id="UP000053328"/>
    </source>
</evidence>
<keyword evidence="4" id="KW-1185">Reference proteome</keyword>
<sequence>MRYSIFATSALLLAGSSCGAVIKAITPDVDTRNISEIYAAALQENGTLQIAYGGDEKKQSTAFVQAFQAAFPGININATTDLSKYLDGRINRALLAGETYADVAIIQTLQDFDSWKARGVLLEYKPPGFHQLYTAITDPDGAYIPANIGGFGYFTYDTTRVSAADVPKTYLDVLDPKWKGKIVLTYPNDDDAINFLFATIVDKYGWQWLEQLLTQDVRWVRGTATPAEVIAQPGSQYELTFSGYRAAANQSMAAPQDYFMSWAQTSAIFKSTKLPETAKLVQAFLASEDWQTAKVAQGSFSTRKDVSANSTVWAAEWTDAARYHQFMVQRDVVEAWRFNFEDYLGTAQGLSPLVDDIS</sequence>
<dbReference type="PROSITE" id="PS51257">
    <property type="entry name" value="PROKAR_LIPOPROTEIN"/>
    <property type="match status" value="1"/>
</dbReference>
<dbReference type="HOGENOM" id="CLU_026974_5_1_1"/>
<dbReference type="GeneID" id="27329426"/>
<feature type="chain" id="PRO_5002237172" evidence="2">
    <location>
        <begin position="20"/>
        <end position="358"/>
    </location>
</feature>
<accession>A0A0D1YS58</accession>
<name>A0A0D1YS58_9EURO</name>
<dbReference type="STRING" id="91928.A0A0D1YS58"/>
<dbReference type="OrthoDB" id="124329at2759"/>
<reference evidence="3 4" key="1">
    <citation type="submission" date="2015-01" db="EMBL/GenBank/DDBJ databases">
        <title>The Genome Sequence of Exophiala spinifera CBS89968.</title>
        <authorList>
            <consortium name="The Broad Institute Genomics Platform"/>
            <person name="Cuomo C."/>
            <person name="de Hoog S."/>
            <person name="Gorbushina A."/>
            <person name="Stielow B."/>
            <person name="Teixiera M."/>
            <person name="Abouelleil A."/>
            <person name="Chapman S.B."/>
            <person name="Priest M."/>
            <person name="Young S.K."/>
            <person name="Wortman J."/>
            <person name="Nusbaum C."/>
            <person name="Birren B."/>
        </authorList>
    </citation>
    <scope>NUCLEOTIDE SEQUENCE [LARGE SCALE GENOMIC DNA]</scope>
    <source>
        <strain evidence="3 4">CBS 89968</strain>
    </source>
</reference>
<dbReference type="EMBL" id="KN847493">
    <property type="protein sequence ID" value="KIW18056.1"/>
    <property type="molecule type" value="Genomic_DNA"/>
</dbReference>
<keyword evidence="1 2" id="KW-0732">Signal</keyword>
<dbReference type="VEuPathDB" id="FungiDB:PV08_02343"/>
<dbReference type="RefSeq" id="XP_016238272.1">
    <property type="nucleotide sequence ID" value="XM_016376702.1"/>
</dbReference>
<proteinExistence type="predicted"/>
<evidence type="ECO:0000256" key="2">
    <source>
        <dbReference type="SAM" id="SignalP"/>
    </source>
</evidence>